<evidence type="ECO:0000313" key="7">
    <source>
        <dbReference type="EMBL" id="QJR16966.1"/>
    </source>
</evidence>
<keyword evidence="8" id="KW-1185">Reference proteome</keyword>
<evidence type="ECO:0000256" key="5">
    <source>
        <dbReference type="ARBA" id="ARBA00023136"/>
    </source>
</evidence>
<dbReference type="Proteomes" id="UP000503096">
    <property type="component" value="Chromosome"/>
</dbReference>
<evidence type="ECO:0000256" key="2">
    <source>
        <dbReference type="ARBA" id="ARBA00022475"/>
    </source>
</evidence>
<dbReference type="InterPro" id="IPR005598">
    <property type="entry name" value="ATP_synth_I"/>
</dbReference>
<organism evidence="7 8">
    <name type="scientific">Usitatibacter palustris</name>
    <dbReference type="NCBI Taxonomy" id="2732487"/>
    <lineage>
        <taxon>Bacteria</taxon>
        <taxon>Pseudomonadati</taxon>
        <taxon>Pseudomonadota</taxon>
        <taxon>Betaproteobacteria</taxon>
        <taxon>Nitrosomonadales</taxon>
        <taxon>Usitatibacteraceae</taxon>
        <taxon>Usitatibacter</taxon>
    </lineage>
</organism>
<evidence type="ECO:0000256" key="1">
    <source>
        <dbReference type="ARBA" id="ARBA00004651"/>
    </source>
</evidence>
<comment type="subcellular location">
    <subcellularLocation>
        <location evidence="1">Cell membrane</location>
        <topology evidence="1">Multi-pass membrane protein</topology>
    </subcellularLocation>
</comment>
<dbReference type="RefSeq" id="WP_171165523.1">
    <property type="nucleotide sequence ID" value="NZ_CP053073.1"/>
</dbReference>
<dbReference type="Pfam" id="PF03899">
    <property type="entry name" value="ATP-synt_I"/>
    <property type="match status" value="1"/>
</dbReference>
<gene>
    <name evidence="7" type="ORF">DSM104440_03803</name>
</gene>
<evidence type="ECO:0008006" key="9">
    <source>
        <dbReference type="Google" id="ProtNLM"/>
    </source>
</evidence>
<dbReference type="EMBL" id="CP053073">
    <property type="protein sequence ID" value="QJR16966.1"/>
    <property type="molecule type" value="Genomic_DNA"/>
</dbReference>
<keyword evidence="4 6" id="KW-1133">Transmembrane helix</keyword>
<evidence type="ECO:0000256" key="4">
    <source>
        <dbReference type="ARBA" id="ARBA00022989"/>
    </source>
</evidence>
<accession>A0A6M4HBJ1</accession>
<evidence type="ECO:0000313" key="8">
    <source>
        <dbReference type="Proteomes" id="UP000503096"/>
    </source>
</evidence>
<feature type="transmembrane region" description="Helical" evidence="6">
    <location>
        <begin position="38"/>
        <end position="57"/>
    </location>
</feature>
<feature type="transmembrane region" description="Helical" evidence="6">
    <location>
        <begin position="101"/>
        <end position="120"/>
    </location>
</feature>
<keyword evidence="3 6" id="KW-0812">Transmembrane</keyword>
<evidence type="ECO:0000256" key="6">
    <source>
        <dbReference type="SAM" id="Phobius"/>
    </source>
</evidence>
<reference evidence="7 8" key="1">
    <citation type="submission" date="2020-04" db="EMBL/GenBank/DDBJ databases">
        <title>Usitatibacter rugosus gen. nov., sp. nov. and Usitatibacter palustris sp. nov., novel members of Usitatibacteraceae fam. nov. within the order Nitrosomonadales isolated from soil.</title>
        <authorList>
            <person name="Huber K.J."/>
            <person name="Neumann-Schaal M."/>
            <person name="Geppert A."/>
            <person name="Luckner M."/>
            <person name="Wanner G."/>
            <person name="Overmann J."/>
        </authorList>
    </citation>
    <scope>NUCLEOTIDE SEQUENCE [LARGE SCALE GENOMIC DNA]</scope>
    <source>
        <strain evidence="7 8">Swamp67</strain>
    </source>
</reference>
<dbReference type="GO" id="GO:0005886">
    <property type="term" value="C:plasma membrane"/>
    <property type="evidence" value="ECO:0007669"/>
    <property type="project" value="UniProtKB-SubCell"/>
</dbReference>
<keyword evidence="2" id="KW-1003">Cell membrane</keyword>
<dbReference type="KEGG" id="upl:DSM104440_03803"/>
<keyword evidence="5 6" id="KW-0472">Membrane</keyword>
<protein>
    <recommendedName>
        <fullName evidence="9">ATP synthase subunit I</fullName>
    </recommendedName>
</protein>
<feature type="transmembrane region" description="Helical" evidence="6">
    <location>
        <begin position="12"/>
        <end position="32"/>
    </location>
</feature>
<feature type="transmembrane region" description="Helical" evidence="6">
    <location>
        <begin position="78"/>
        <end position="95"/>
    </location>
</feature>
<evidence type="ECO:0000256" key="3">
    <source>
        <dbReference type="ARBA" id="ARBA00022692"/>
    </source>
</evidence>
<dbReference type="InParanoid" id="A0A6M4HBJ1"/>
<dbReference type="AlphaFoldDB" id="A0A6M4HBJ1"/>
<proteinExistence type="predicted"/>
<name>A0A6M4HBJ1_9PROT</name>
<sequence>MFVGVRSRPIRTVLRWQLIATAALTLTAAVLWGAHGAASAALGGLVNVTAGWVSGWMGTRRRMHDAGEALRTMLRAEGTKIGLIIVQFWLVLANYKEIVVAGFLTTFVLTVLVSTAAIAVKDTRG</sequence>